<protein>
    <recommendedName>
        <fullName evidence="2">Thioredoxin domain-containing protein</fullName>
    </recommendedName>
</protein>
<comment type="caution">
    <text evidence="3">The sequence shown here is derived from an EMBL/GenBank/DDBJ whole genome shotgun (WGS) entry which is preliminary data.</text>
</comment>
<reference evidence="3" key="1">
    <citation type="submission" date="2021-03" db="EMBL/GenBank/DDBJ databases">
        <title>Chromosome level genome of the anhydrobiotic midge Polypedilum vanderplanki.</title>
        <authorList>
            <person name="Yoshida Y."/>
            <person name="Kikawada T."/>
            <person name="Gusev O."/>
        </authorList>
    </citation>
    <scope>NUCLEOTIDE SEQUENCE</scope>
    <source>
        <strain evidence="3">NIAS01</strain>
        <tissue evidence="3">Whole body or cell culture</tissue>
    </source>
</reference>
<evidence type="ECO:0000259" key="2">
    <source>
        <dbReference type="PROSITE" id="PS51352"/>
    </source>
</evidence>
<dbReference type="InterPro" id="IPR036249">
    <property type="entry name" value="Thioredoxin-like_sf"/>
</dbReference>
<keyword evidence="1" id="KW-0732">Signal</keyword>
<dbReference type="PANTHER" id="PTHR45815">
    <property type="entry name" value="PROTEIN DISULFIDE-ISOMERASE A6"/>
    <property type="match status" value="1"/>
</dbReference>
<evidence type="ECO:0000313" key="4">
    <source>
        <dbReference type="Proteomes" id="UP001107558"/>
    </source>
</evidence>
<gene>
    <name evidence="3" type="ORF">PVAND_013269</name>
</gene>
<proteinExistence type="predicted"/>
<dbReference type="Pfam" id="PF00085">
    <property type="entry name" value="Thioredoxin"/>
    <property type="match status" value="1"/>
</dbReference>
<feature type="chain" id="PRO_5039938834" description="Thioredoxin domain-containing protein" evidence="1">
    <location>
        <begin position="18"/>
        <end position="152"/>
    </location>
</feature>
<dbReference type="Gene3D" id="3.40.30.10">
    <property type="entry name" value="Glutaredoxin"/>
    <property type="match status" value="1"/>
</dbReference>
<name>A0A9J6CPY9_POLVA</name>
<dbReference type="GO" id="GO:0005788">
    <property type="term" value="C:endoplasmic reticulum lumen"/>
    <property type="evidence" value="ECO:0007669"/>
    <property type="project" value="TreeGrafter"/>
</dbReference>
<dbReference type="GO" id="GO:0015035">
    <property type="term" value="F:protein-disulfide reductase activity"/>
    <property type="evidence" value="ECO:0007669"/>
    <property type="project" value="TreeGrafter"/>
</dbReference>
<dbReference type="InterPro" id="IPR013766">
    <property type="entry name" value="Thioredoxin_domain"/>
</dbReference>
<dbReference type="SUPFAM" id="SSF52833">
    <property type="entry name" value="Thioredoxin-like"/>
    <property type="match status" value="1"/>
</dbReference>
<dbReference type="PROSITE" id="PS51352">
    <property type="entry name" value="THIOREDOXIN_2"/>
    <property type="match status" value="1"/>
</dbReference>
<dbReference type="InterPro" id="IPR017937">
    <property type="entry name" value="Thioredoxin_CS"/>
</dbReference>
<keyword evidence="4" id="KW-1185">Reference proteome</keyword>
<accession>A0A9J6CPY9</accession>
<sequence length="152" mass="17721">MFAFIILLCLLTTGIQASSSSSESEENSQYVKILNTVDFEQQVLVPNSGISFVMFYATFCPTCRMFKPYWENVGKLLKDELQRVVKFNCEKDYDTCYDFCIKQFPTFVVFNNGKMISSFEDDFDDEVLVDWITSKDYLLEEYKKSPRSRGKC</sequence>
<dbReference type="OrthoDB" id="72053at2759"/>
<dbReference type="EMBL" id="JADBJN010000001">
    <property type="protein sequence ID" value="KAG5684016.1"/>
    <property type="molecule type" value="Genomic_DNA"/>
</dbReference>
<feature type="domain" description="Thioredoxin" evidence="2">
    <location>
        <begin position="11"/>
        <end position="144"/>
    </location>
</feature>
<dbReference type="GO" id="GO:0034976">
    <property type="term" value="P:response to endoplasmic reticulum stress"/>
    <property type="evidence" value="ECO:0007669"/>
    <property type="project" value="TreeGrafter"/>
</dbReference>
<dbReference type="PANTHER" id="PTHR45815:SF3">
    <property type="entry name" value="PROTEIN DISULFIDE-ISOMERASE A6"/>
    <property type="match status" value="1"/>
</dbReference>
<dbReference type="PROSITE" id="PS00194">
    <property type="entry name" value="THIOREDOXIN_1"/>
    <property type="match status" value="1"/>
</dbReference>
<dbReference type="CDD" id="cd02961">
    <property type="entry name" value="PDI_a_family"/>
    <property type="match status" value="1"/>
</dbReference>
<feature type="signal peptide" evidence="1">
    <location>
        <begin position="1"/>
        <end position="17"/>
    </location>
</feature>
<evidence type="ECO:0000256" key="1">
    <source>
        <dbReference type="SAM" id="SignalP"/>
    </source>
</evidence>
<dbReference type="Proteomes" id="UP001107558">
    <property type="component" value="Chromosome 1"/>
</dbReference>
<dbReference type="AlphaFoldDB" id="A0A9J6CPY9"/>
<evidence type="ECO:0000313" key="3">
    <source>
        <dbReference type="EMBL" id="KAG5684016.1"/>
    </source>
</evidence>
<organism evidence="3 4">
    <name type="scientific">Polypedilum vanderplanki</name>
    <name type="common">Sleeping chironomid midge</name>
    <dbReference type="NCBI Taxonomy" id="319348"/>
    <lineage>
        <taxon>Eukaryota</taxon>
        <taxon>Metazoa</taxon>
        <taxon>Ecdysozoa</taxon>
        <taxon>Arthropoda</taxon>
        <taxon>Hexapoda</taxon>
        <taxon>Insecta</taxon>
        <taxon>Pterygota</taxon>
        <taxon>Neoptera</taxon>
        <taxon>Endopterygota</taxon>
        <taxon>Diptera</taxon>
        <taxon>Nematocera</taxon>
        <taxon>Chironomoidea</taxon>
        <taxon>Chironomidae</taxon>
        <taxon>Chironominae</taxon>
        <taxon>Polypedilum</taxon>
        <taxon>Polypedilum</taxon>
    </lineage>
</organism>